<keyword evidence="6 9" id="KW-0812">Transmembrane</keyword>
<dbReference type="GO" id="GO:0005886">
    <property type="term" value="C:plasma membrane"/>
    <property type="evidence" value="ECO:0007669"/>
    <property type="project" value="UniProtKB-SubCell"/>
</dbReference>
<organism evidence="10 11">
    <name type="scientific">[Clostridium] asparagiforme DSM 15981</name>
    <dbReference type="NCBI Taxonomy" id="518636"/>
    <lineage>
        <taxon>Bacteria</taxon>
        <taxon>Bacillati</taxon>
        <taxon>Bacillota</taxon>
        <taxon>Clostridia</taxon>
        <taxon>Lachnospirales</taxon>
        <taxon>Lachnospiraceae</taxon>
        <taxon>Enterocloster</taxon>
    </lineage>
</organism>
<keyword evidence="3" id="KW-1003">Cell membrane</keyword>
<reference evidence="10 11" key="1">
    <citation type="submission" date="2009-01" db="EMBL/GenBank/DDBJ databases">
        <authorList>
            <person name="Fulton L."/>
            <person name="Clifton S."/>
            <person name="Fulton B."/>
            <person name="Xu J."/>
            <person name="Minx P."/>
            <person name="Pepin K.H."/>
            <person name="Johnson M."/>
            <person name="Bhonagiri V."/>
            <person name="Nash W.E."/>
            <person name="Mardis E.R."/>
            <person name="Wilson R.K."/>
        </authorList>
    </citation>
    <scope>NUCLEOTIDE SEQUENCE [LARGE SCALE GENOMIC DNA]</scope>
    <source>
        <strain evidence="10 11">DSM 15981</strain>
    </source>
</reference>
<dbReference type="PANTHER" id="PTHR37324">
    <property type="entry name" value="PTS SYSTEM GALACTITOL-SPECIFIC EIIC COMPONENT"/>
    <property type="match status" value="1"/>
</dbReference>
<dbReference type="Proteomes" id="UP000004756">
    <property type="component" value="Unassembled WGS sequence"/>
</dbReference>
<keyword evidence="5" id="KW-0598">Phosphotransferase system</keyword>
<dbReference type="HOGENOM" id="CLU_1575720_0_0_9"/>
<evidence type="ECO:0000256" key="7">
    <source>
        <dbReference type="ARBA" id="ARBA00022989"/>
    </source>
</evidence>
<evidence type="ECO:0000256" key="4">
    <source>
        <dbReference type="ARBA" id="ARBA00022597"/>
    </source>
</evidence>
<dbReference type="AlphaFoldDB" id="C0CYX5"/>
<evidence type="ECO:0000256" key="8">
    <source>
        <dbReference type="ARBA" id="ARBA00023136"/>
    </source>
</evidence>
<dbReference type="InterPro" id="IPR013853">
    <property type="entry name" value="EIIC-GAT"/>
</dbReference>
<protein>
    <submittedName>
        <fullName evidence="10">Uncharacterized protein</fullName>
    </submittedName>
</protein>
<dbReference type="GO" id="GO:0015577">
    <property type="term" value="F:galactitol transmembrane transporter activity"/>
    <property type="evidence" value="ECO:0007669"/>
    <property type="project" value="InterPro"/>
</dbReference>
<dbReference type="InterPro" id="IPR004703">
    <property type="entry name" value="PTS_sugar-sp_permease"/>
</dbReference>
<evidence type="ECO:0000256" key="1">
    <source>
        <dbReference type="ARBA" id="ARBA00004651"/>
    </source>
</evidence>
<evidence type="ECO:0000256" key="3">
    <source>
        <dbReference type="ARBA" id="ARBA00022475"/>
    </source>
</evidence>
<dbReference type="PANTHER" id="PTHR37324:SF2">
    <property type="entry name" value="PTS SYSTEM GALACTITOL-SPECIFIC EIIC COMPONENT"/>
    <property type="match status" value="1"/>
</dbReference>
<name>C0CYX5_9FIRM</name>
<feature type="transmembrane region" description="Helical" evidence="9">
    <location>
        <begin position="12"/>
        <end position="30"/>
    </location>
</feature>
<keyword evidence="4" id="KW-0762">Sugar transport</keyword>
<proteinExistence type="predicted"/>
<feature type="transmembrane region" description="Helical" evidence="9">
    <location>
        <begin position="63"/>
        <end position="88"/>
    </location>
</feature>
<keyword evidence="8 9" id="KW-0472">Membrane</keyword>
<sequence length="169" mass="17561">MNDATGYGETATLVSGLLTMPIILLLAFVLPGNTTLPMVDLVAIPYVIQPIVAMSNGNVVKSVIGSTIVCIIFLYICSACGSTFTEVVKVAGGSLGSGGAMMVTSFIIIGQPIGYLTFLIFASQNPILIALLVAVYAVSYVLIRKNKEKIYAALENQALNPGGIASAAQ</sequence>
<keyword evidence="11" id="KW-1185">Reference proteome</keyword>
<reference evidence="10 11" key="2">
    <citation type="submission" date="2009-02" db="EMBL/GenBank/DDBJ databases">
        <title>Draft genome sequence of Clostridium asparagiforme (DSM 15981).</title>
        <authorList>
            <person name="Sudarsanam P."/>
            <person name="Ley R."/>
            <person name="Guruge J."/>
            <person name="Turnbaugh P.J."/>
            <person name="Mahowald M."/>
            <person name="Liep D."/>
            <person name="Gordon J."/>
        </authorList>
    </citation>
    <scope>NUCLEOTIDE SEQUENCE [LARGE SCALE GENOMIC DNA]</scope>
    <source>
        <strain evidence="10 11">DSM 15981</strain>
    </source>
</reference>
<dbReference type="EMBL" id="ACCJ01000130">
    <property type="protein sequence ID" value="EEG55702.1"/>
    <property type="molecule type" value="Genomic_DNA"/>
</dbReference>
<feature type="transmembrane region" description="Helical" evidence="9">
    <location>
        <begin position="127"/>
        <end position="143"/>
    </location>
</feature>
<keyword evidence="7 9" id="KW-1133">Transmembrane helix</keyword>
<evidence type="ECO:0000313" key="11">
    <source>
        <dbReference type="Proteomes" id="UP000004756"/>
    </source>
</evidence>
<dbReference type="GO" id="GO:0009401">
    <property type="term" value="P:phosphoenolpyruvate-dependent sugar phosphotransferase system"/>
    <property type="evidence" value="ECO:0007669"/>
    <property type="project" value="UniProtKB-KW"/>
</dbReference>
<evidence type="ECO:0000313" key="10">
    <source>
        <dbReference type="EMBL" id="EEG55702.1"/>
    </source>
</evidence>
<gene>
    <name evidence="10" type="ORF">CLOSTASPAR_02202</name>
</gene>
<evidence type="ECO:0000256" key="2">
    <source>
        <dbReference type="ARBA" id="ARBA00022448"/>
    </source>
</evidence>
<evidence type="ECO:0000256" key="9">
    <source>
        <dbReference type="SAM" id="Phobius"/>
    </source>
</evidence>
<comment type="subcellular location">
    <subcellularLocation>
        <location evidence="1">Cell membrane</location>
        <topology evidence="1">Multi-pass membrane protein</topology>
    </subcellularLocation>
</comment>
<keyword evidence="2" id="KW-0813">Transport</keyword>
<comment type="caution">
    <text evidence="10">The sequence shown here is derived from an EMBL/GenBank/DDBJ whole genome shotgun (WGS) entry which is preliminary data.</text>
</comment>
<evidence type="ECO:0000256" key="6">
    <source>
        <dbReference type="ARBA" id="ARBA00022692"/>
    </source>
</evidence>
<evidence type="ECO:0000256" key="5">
    <source>
        <dbReference type="ARBA" id="ARBA00022683"/>
    </source>
</evidence>
<accession>C0CYX5</accession>
<dbReference type="Pfam" id="PF03611">
    <property type="entry name" value="EIIC-GAT"/>
    <property type="match status" value="1"/>
</dbReference>